<dbReference type="Pfam" id="PF05605">
    <property type="entry name" value="zf-Di19"/>
    <property type="match status" value="1"/>
</dbReference>
<dbReference type="EMBL" id="JADFTS010000002">
    <property type="protein sequence ID" value="KAF9622722.1"/>
    <property type="molecule type" value="Genomic_DNA"/>
</dbReference>
<comment type="caution">
    <text evidence="4">The sequence shown here is derived from an EMBL/GenBank/DDBJ whole genome shotgun (WGS) entry which is preliminary data.</text>
</comment>
<reference evidence="4 5" key="1">
    <citation type="submission" date="2020-10" db="EMBL/GenBank/DDBJ databases">
        <title>The Coptis chinensis genome and diversification of protoberbering-type alkaloids.</title>
        <authorList>
            <person name="Wang B."/>
            <person name="Shu S."/>
            <person name="Song C."/>
            <person name="Liu Y."/>
        </authorList>
    </citation>
    <scope>NUCLEOTIDE SEQUENCE [LARGE SCALE GENOMIC DNA]</scope>
    <source>
        <strain evidence="4">HL-2020</strain>
        <tissue evidence="4">Leaf</tissue>
    </source>
</reference>
<dbReference type="Pfam" id="PF14571">
    <property type="entry name" value="Di19_C"/>
    <property type="match status" value="1"/>
</dbReference>
<comment type="similarity">
    <text evidence="1">Belongs to the Di19 family.</text>
</comment>
<evidence type="ECO:0008006" key="6">
    <source>
        <dbReference type="Google" id="ProtNLM"/>
    </source>
</evidence>
<dbReference type="PANTHER" id="PTHR31875:SF6">
    <property type="entry name" value="PROTEIN DEHYDRATION-INDUCED 19"/>
    <property type="match status" value="1"/>
</dbReference>
<dbReference type="AlphaFoldDB" id="A0A835IU68"/>
<evidence type="ECO:0000256" key="1">
    <source>
        <dbReference type="ARBA" id="ARBA00007109"/>
    </source>
</evidence>
<dbReference type="PANTHER" id="PTHR31875">
    <property type="entry name" value="PROTEIN DEHYDRATION-INDUCED 19"/>
    <property type="match status" value="1"/>
</dbReference>
<feature type="domain" description="Di19 zinc-binding" evidence="2">
    <location>
        <begin position="47"/>
        <end position="78"/>
    </location>
</feature>
<accession>A0A835IU68</accession>
<gene>
    <name evidence="4" type="ORF">IFM89_032902</name>
</gene>
<name>A0A835IU68_9MAGN</name>
<dbReference type="Proteomes" id="UP000631114">
    <property type="component" value="Unassembled WGS sequence"/>
</dbReference>
<evidence type="ECO:0000259" key="3">
    <source>
        <dbReference type="Pfam" id="PF14571"/>
    </source>
</evidence>
<dbReference type="InterPro" id="IPR027935">
    <property type="entry name" value="Di19_C"/>
</dbReference>
<dbReference type="InterPro" id="IPR033347">
    <property type="entry name" value="Di19"/>
</dbReference>
<dbReference type="InterPro" id="IPR008598">
    <property type="entry name" value="Di19_Zn-bd"/>
</dbReference>
<proteinExistence type="inferred from homology"/>
<feature type="domain" description="Di19 C-terminal" evidence="3">
    <location>
        <begin position="102"/>
        <end position="174"/>
    </location>
</feature>
<evidence type="ECO:0000259" key="2">
    <source>
        <dbReference type="Pfam" id="PF05605"/>
    </source>
</evidence>
<organism evidence="4 5">
    <name type="scientific">Coptis chinensis</name>
    <dbReference type="NCBI Taxonomy" id="261450"/>
    <lineage>
        <taxon>Eukaryota</taxon>
        <taxon>Viridiplantae</taxon>
        <taxon>Streptophyta</taxon>
        <taxon>Embryophyta</taxon>
        <taxon>Tracheophyta</taxon>
        <taxon>Spermatophyta</taxon>
        <taxon>Magnoliopsida</taxon>
        <taxon>Ranunculales</taxon>
        <taxon>Ranunculaceae</taxon>
        <taxon>Coptidoideae</taxon>
        <taxon>Coptis</taxon>
    </lineage>
</organism>
<evidence type="ECO:0000313" key="4">
    <source>
        <dbReference type="EMBL" id="KAF9622722.1"/>
    </source>
</evidence>
<sequence>MDSDSWTNNRLSTASKRYQSALQSRSDLYLGFDEIDVSDDNESRGAEFACPFCMEDFDIIGLCCHIDDEHPVESKNGVECGRRKNEIGLGMPRLWDEGGDEHEPDPLLSSFVHNYPLADESTPALVHSSAESSLVEKSSDLVLESAQPCPLSEKEQKEKAQRCDFVQDLLLSTILGDTL</sequence>
<dbReference type="OrthoDB" id="6270329at2759"/>
<keyword evidence="5" id="KW-1185">Reference proteome</keyword>
<evidence type="ECO:0000313" key="5">
    <source>
        <dbReference type="Proteomes" id="UP000631114"/>
    </source>
</evidence>
<protein>
    <recommendedName>
        <fullName evidence="6">Dehydration-induced 19-like protein</fullName>
    </recommendedName>
</protein>